<evidence type="ECO:0000256" key="1">
    <source>
        <dbReference type="SAM" id="MobiDB-lite"/>
    </source>
</evidence>
<dbReference type="eggNOG" id="ENOG502SJ1Q">
    <property type="taxonomic scope" value="Eukaryota"/>
</dbReference>
<feature type="region of interest" description="Disordered" evidence="1">
    <location>
        <begin position="181"/>
        <end position="343"/>
    </location>
</feature>
<feature type="compositionally biased region" description="Basic residues" evidence="1">
    <location>
        <begin position="399"/>
        <end position="418"/>
    </location>
</feature>
<comment type="caution">
    <text evidence="2">The sequence shown here is derived from an EMBL/GenBank/DDBJ whole genome shotgun (WGS) entry which is preliminary data.</text>
</comment>
<dbReference type="AlphaFoldDB" id="W9XML9"/>
<dbReference type="Proteomes" id="UP000019484">
    <property type="component" value="Unassembled WGS sequence"/>
</dbReference>
<organism evidence="2 3">
    <name type="scientific">Capronia coronata CBS 617.96</name>
    <dbReference type="NCBI Taxonomy" id="1182541"/>
    <lineage>
        <taxon>Eukaryota</taxon>
        <taxon>Fungi</taxon>
        <taxon>Dikarya</taxon>
        <taxon>Ascomycota</taxon>
        <taxon>Pezizomycotina</taxon>
        <taxon>Eurotiomycetes</taxon>
        <taxon>Chaetothyriomycetidae</taxon>
        <taxon>Chaetothyriales</taxon>
        <taxon>Herpotrichiellaceae</taxon>
        <taxon>Capronia</taxon>
    </lineage>
</organism>
<keyword evidence="3" id="KW-1185">Reference proteome</keyword>
<feature type="region of interest" description="Disordered" evidence="1">
    <location>
        <begin position="71"/>
        <end position="118"/>
    </location>
</feature>
<reference evidence="2 3" key="1">
    <citation type="submission" date="2013-03" db="EMBL/GenBank/DDBJ databases">
        <title>The Genome Sequence of Capronia coronata CBS 617.96.</title>
        <authorList>
            <consortium name="The Broad Institute Genomics Platform"/>
            <person name="Cuomo C."/>
            <person name="de Hoog S."/>
            <person name="Gorbushina A."/>
            <person name="Walker B."/>
            <person name="Young S.K."/>
            <person name="Zeng Q."/>
            <person name="Gargeya S."/>
            <person name="Fitzgerald M."/>
            <person name="Haas B."/>
            <person name="Abouelleil A."/>
            <person name="Allen A.W."/>
            <person name="Alvarado L."/>
            <person name="Arachchi H.M."/>
            <person name="Berlin A.M."/>
            <person name="Chapman S.B."/>
            <person name="Gainer-Dewar J."/>
            <person name="Goldberg J."/>
            <person name="Griggs A."/>
            <person name="Gujja S."/>
            <person name="Hansen M."/>
            <person name="Howarth C."/>
            <person name="Imamovic A."/>
            <person name="Ireland A."/>
            <person name="Larimer J."/>
            <person name="McCowan C."/>
            <person name="Murphy C."/>
            <person name="Pearson M."/>
            <person name="Poon T.W."/>
            <person name="Priest M."/>
            <person name="Roberts A."/>
            <person name="Saif S."/>
            <person name="Shea T."/>
            <person name="Sisk P."/>
            <person name="Sykes S."/>
            <person name="Wortman J."/>
            <person name="Nusbaum C."/>
            <person name="Birren B."/>
        </authorList>
    </citation>
    <scope>NUCLEOTIDE SEQUENCE [LARGE SCALE GENOMIC DNA]</scope>
    <source>
        <strain evidence="2 3">CBS 617.96</strain>
    </source>
</reference>
<protein>
    <submittedName>
        <fullName evidence="2">Uncharacterized protein</fullName>
    </submittedName>
</protein>
<feature type="compositionally biased region" description="Low complexity" evidence="1">
    <location>
        <begin position="254"/>
        <end position="268"/>
    </location>
</feature>
<dbReference type="OrthoDB" id="5333304at2759"/>
<feature type="compositionally biased region" description="Polar residues" evidence="1">
    <location>
        <begin position="94"/>
        <end position="115"/>
    </location>
</feature>
<evidence type="ECO:0000313" key="3">
    <source>
        <dbReference type="Proteomes" id="UP000019484"/>
    </source>
</evidence>
<dbReference type="RefSeq" id="XP_007726908.1">
    <property type="nucleotide sequence ID" value="XM_007728718.1"/>
</dbReference>
<name>W9XML9_9EURO</name>
<feature type="compositionally biased region" description="Polar residues" evidence="1">
    <location>
        <begin position="298"/>
        <end position="311"/>
    </location>
</feature>
<accession>W9XML9</accession>
<feature type="region of interest" description="Disordered" evidence="1">
    <location>
        <begin position="364"/>
        <end position="455"/>
    </location>
</feature>
<dbReference type="GeneID" id="19162707"/>
<proteinExistence type="predicted"/>
<evidence type="ECO:0000313" key="2">
    <source>
        <dbReference type="EMBL" id="EXJ81787.1"/>
    </source>
</evidence>
<gene>
    <name evidence="2" type="ORF">A1O1_07852</name>
</gene>
<feature type="compositionally biased region" description="Polar residues" evidence="1">
    <location>
        <begin position="388"/>
        <end position="398"/>
    </location>
</feature>
<feature type="compositionally biased region" description="Polar residues" evidence="1">
    <location>
        <begin position="244"/>
        <end position="253"/>
    </location>
</feature>
<feature type="compositionally biased region" description="Polar residues" evidence="1">
    <location>
        <begin position="196"/>
        <end position="220"/>
    </location>
</feature>
<dbReference type="HOGENOM" id="CLU_013199_0_0_1"/>
<sequence>MSASAAPLLNGTLHPTVQPFNEASEYEKILRIRDEVFSGNHARLTVPAHALRIASSQTPLAVSQSRFNVPPPILPSASPDRGAVAHLRREEDSTQTQTKADGAPVSSSQPASNVSEFDPVLLTKSDDLVRAEFQLKRQRLEKALRDQFEHKRQDARKKPAPSEAKPDFDLPAILAKVLDATKPPSSKEDADGSDSVDANSFYSSRAPDSTPENGPQSSSAEDGEEVEAYEPPGPPVVSAVMGSPLQQAPENAVSTNNATFALAAATSSKPHPHTQPATIDLDDEEEEGEYSPPEATAQYPTPSVAQSQVMQGNLDPRNRPLRRYSELDGSWKRPISPSEANMRIVRNQITSPFAPVPSRVSPLAVAKDAPFSQNGRQRRSPRNGRAGSPTSPDDSQQPHPKKKRKLEKRNEKKARRNGRVSPDTFLKEEQVSPPPFHDVQPLGSAGRPMGSAEQPISLDEEPMQDVRYMPAPDRYVDSPSRPLPRHVEQLMPLSEPRAVSRVGLRPMRDESDLRRVASMHNMRAEGVREYADSYYDTPTRARATSYARTGSPAIREASRLVPMEYAQSPQEVRVMRSPAPVYREIYEEGEPTIRYAAEPMPPPPVERIVVDQYGRRFREVIQERPSVAPRATPVRRTEADPGYDHYRTARAGSVFIEPPPERTYTSEMPPPSVVYRRPMEVSRASVVPGAVSREYAEPGPLPRSSSVQIDRTMRSAIYPDEQSDFRDPLRMGSVRPPAMRYEESQPMEMMSRAQSVRPVMRERSVFVEGRPSVGHRYVPAEEPRYRVVEPHMRYLDAPDREMEPMDDSMVGERRIVERY</sequence>
<dbReference type="EMBL" id="AMWN01000007">
    <property type="protein sequence ID" value="EXJ81787.1"/>
    <property type="molecule type" value="Genomic_DNA"/>
</dbReference>
<feature type="region of interest" description="Disordered" evidence="1">
    <location>
        <begin position="144"/>
        <end position="169"/>
    </location>
</feature>
<feature type="compositionally biased region" description="Acidic residues" evidence="1">
    <location>
        <begin position="280"/>
        <end position="289"/>
    </location>
</feature>